<sequence length="435" mass="49101">MRVLTRSLVFLATFTLSTAFRNHEQSRLKGELSRANSTHSQTRSILVLKTARTGSTWLCNEMNDRGMHVTQESLLHWERDCSPVSGNCEEFLSIPGRTQWVTQSLVRPMPKNPFAFAYGCNGLTERFPFVSEVKLAREYDDEKIQACNVAVECTPPYTHEGCADLGGCFSQEIDQKGCYNTDMETPAIVGISFNFLSSLGDSKLDACLEQEPKCMSKQSMMLREATEAAEAQGAEVLTLAQTRSNLFRWAISRVFHARDFDNYIIKAIEFTESGDKFVVHDVDGLLRGPVKRMEQLLQMSLEVSDNTKILFYEDLARDVGKSIEAVQLSYKNPVESVSDVLQEDVAPDENVKDQHPGGLGDYVENLEEFRKQVRKSQPCLYTMALDETPKDTTLILPLKMEDSRIRVDFSRDCCFGDSETFVRTVKDYVQAGLDC</sequence>
<dbReference type="EMBL" id="HBHC01000629">
    <property type="protein sequence ID" value="CAD9650237.1"/>
    <property type="molecule type" value="Transcribed_RNA"/>
</dbReference>
<evidence type="ECO:0000313" key="2">
    <source>
        <dbReference type="EMBL" id="CAD9650237.1"/>
    </source>
</evidence>
<protein>
    <recommendedName>
        <fullName evidence="3">Sulfotransferase</fullName>
    </recommendedName>
</protein>
<accession>A0A7S2QS14</accession>
<organism evidence="2">
    <name type="scientific">Norrisiella sphaerica</name>
    <dbReference type="NCBI Taxonomy" id="552664"/>
    <lineage>
        <taxon>Eukaryota</taxon>
        <taxon>Sar</taxon>
        <taxon>Rhizaria</taxon>
        <taxon>Cercozoa</taxon>
        <taxon>Chlorarachniophyceae</taxon>
        <taxon>Norrisiella</taxon>
    </lineage>
</organism>
<name>A0A7S2QS14_9EUKA</name>
<evidence type="ECO:0008006" key="3">
    <source>
        <dbReference type="Google" id="ProtNLM"/>
    </source>
</evidence>
<feature type="chain" id="PRO_5031476680" description="Sulfotransferase" evidence="1">
    <location>
        <begin position="20"/>
        <end position="435"/>
    </location>
</feature>
<evidence type="ECO:0000256" key="1">
    <source>
        <dbReference type="SAM" id="SignalP"/>
    </source>
</evidence>
<feature type="signal peptide" evidence="1">
    <location>
        <begin position="1"/>
        <end position="19"/>
    </location>
</feature>
<proteinExistence type="predicted"/>
<reference evidence="2" key="1">
    <citation type="submission" date="2021-01" db="EMBL/GenBank/DDBJ databases">
        <authorList>
            <person name="Corre E."/>
            <person name="Pelletier E."/>
            <person name="Niang G."/>
            <person name="Scheremetjew M."/>
            <person name="Finn R."/>
            <person name="Kale V."/>
            <person name="Holt S."/>
            <person name="Cochrane G."/>
            <person name="Meng A."/>
            <person name="Brown T."/>
            <person name="Cohen L."/>
        </authorList>
    </citation>
    <scope>NUCLEOTIDE SEQUENCE</scope>
    <source>
        <strain evidence="2">BC52</strain>
    </source>
</reference>
<dbReference type="AlphaFoldDB" id="A0A7S2QS14"/>
<keyword evidence="1" id="KW-0732">Signal</keyword>
<gene>
    <name evidence="2" type="ORF">NSPH01132_LOCUS334</name>
</gene>